<dbReference type="AlphaFoldDB" id="A0A149PDW0"/>
<dbReference type="PROSITE" id="PS51257">
    <property type="entry name" value="PROKAR_LIPOPROTEIN"/>
    <property type="match status" value="1"/>
</dbReference>
<proteinExistence type="predicted"/>
<accession>A0A149PDW0</accession>
<evidence type="ECO:0000313" key="1">
    <source>
        <dbReference type="EMBL" id="KXU83245.1"/>
    </source>
</evidence>
<dbReference type="Proteomes" id="UP000075613">
    <property type="component" value="Unassembled WGS sequence"/>
</dbReference>
<dbReference type="OrthoDB" id="8596237at2"/>
<evidence type="ECO:0008006" key="3">
    <source>
        <dbReference type="Google" id="ProtNLM"/>
    </source>
</evidence>
<organism evidence="1 2">
    <name type="scientific">Paraburkholderia monticola</name>
    <dbReference type="NCBI Taxonomy" id="1399968"/>
    <lineage>
        <taxon>Bacteria</taxon>
        <taxon>Pseudomonadati</taxon>
        <taxon>Pseudomonadota</taxon>
        <taxon>Betaproteobacteria</taxon>
        <taxon>Burkholderiales</taxon>
        <taxon>Burkholderiaceae</taxon>
        <taxon>Paraburkholderia</taxon>
    </lineage>
</organism>
<dbReference type="Pfam" id="PF09476">
    <property type="entry name" value="Pilus_CpaD"/>
    <property type="match status" value="1"/>
</dbReference>
<sequence length="122" mass="13142">MRFRILFAPLGLLVTLLGGCFQPPFNMPDASVIHSDGGQMLAPDCRQLVVPSGLTDGGLRQPSVAWGCATFTNLAAQVSNPRDLEQPRPIGPADAAVAADAMRRYEQNKVTPLDQHTSRNTK</sequence>
<dbReference type="InterPro" id="IPR019027">
    <property type="entry name" value="Pilus_biogenesis_CpaD-related"/>
</dbReference>
<protein>
    <recommendedName>
        <fullName evidence="3">Pilus assembly protein</fullName>
    </recommendedName>
</protein>
<comment type="caution">
    <text evidence="1">The sequence shown here is derived from an EMBL/GenBank/DDBJ whole genome shotgun (WGS) entry which is preliminary data.</text>
</comment>
<reference evidence="1 2" key="1">
    <citation type="journal article" date="2015" name="Int. J. Syst. Evol. Microbiol.">
        <title>Burkholderia monticola sp. nov., isolated from mountain soil.</title>
        <authorList>
            <person name="Baek I."/>
            <person name="Seo B."/>
            <person name="Lee I."/>
            <person name="Yi H."/>
            <person name="Chun J."/>
        </authorList>
    </citation>
    <scope>NUCLEOTIDE SEQUENCE [LARGE SCALE GENOMIC DNA]</scope>
    <source>
        <strain evidence="1 2">JC2948</strain>
    </source>
</reference>
<dbReference type="EMBL" id="LRBG01000038">
    <property type="protein sequence ID" value="KXU83245.1"/>
    <property type="molecule type" value="Genomic_DNA"/>
</dbReference>
<evidence type="ECO:0000313" key="2">
    <source>
        <dbReference type="Proteomes" id="UP000075613"/>
    </source>
</evidence>
<dbReference type="STRING" id="1399968.CI15_29515"/>
<gene>
    <name evidence="1" type="ORF">CI15_29515</name>
</gene>
<keyword evidence="2" id="KW-1185">Reference proteome</keyword>
<name>A0A149PDW0_9BURK</name>